<dbReference type="AlphaFoldDB" id="A0A9J9LDA8"/>
<feature type="region of interest" description="Disordered" evidence="9">
    <location>
        <begin position="13"/>
        <end position="37"/>
    </location>
</feature>
<organism evidence="11 12">
    <name type="scientific">Rhizorhabdus wittichii (strain DSM 6014 / CCUG 31198 / JCM 15750 / NBRC 105917 / EY 4224 / RW1)</name>
    <name type="common">Sphingomonas wittichii</name>
    <dbReference type="NCBI Taxonomy" id="392499"/>
    <lineage>
        <taxon>Bacteria</taxon>
        <taxon>Pseudomonadati</taxon>
        <taxon>Pseudomonadota</taxon>
        <taxon>Alphaproteobacteria</taxon>
        <taxon>Sphingomonadales</taxon>
        <taxon>Sphingomonadaceae</taxon>
        <taxon>Rhizorhabdus</taxon>
    </lineage>
</organism>
<comment type="function">
    <text evidence="7">Responsible for the coupling of flagellin expression to flagellar assembly by preventing expression of the flagellin genes when a component of the middle class of proteins is defective. It negatively regulates flagellar genes by inhibiting the activity of FliA by directly binding to FliA.</text>
</comment>
<evidence type="ECO:0000256" key="5">
    <source>
        <dbReference type="ARBA" id="ARBA00023015"/>
    </source>
</evidence>
<dbReference type="InterPro" id="IPR007412">
    <property type="entry name" value="FlgM"/>
</dbReference>
<evidence type="ECO:0000259" key="10">
    <source>
        <dbReference type="Pfam" id="PF04316"/>
    </source>
</evidence>
<evidence type="ECO:0000313" key="12">
    <source>
        <dbReference type="Proteomes" id="UP000001989"/>
    </source>
</evidence>
<dbReference type="GO" id="GO:0044781">
    <property type="term" value="P:bacterial-type flagellum organization"/>
    <property type="evidence" value="ECO:0007669"/>
    <property type="project" value="UniProtKB-KW"/>
</dbReference>
<accession>A0A9J9LDA8</accession>
<dbReference type="EMBL" id="CP000699">
    <property type="protein sequence ID" value="ABQ67640.1"/>
    <property type="molecule type" value="Genomic_DNA"/>
</dbReference>
<evidence type="ECO:0000256" key="6">
    <source>
        <dbReference type="ARBA" id="ARBA00023163"/>
    </source>
</evidence>
<feature type="domain" description="Anti-sigma-28 factor FlgM C-terminal" evidence="10">
    <location>
        <begin position="48"/>
        <end position="85"/>
    </location>
</feature>
<keyword evidence="4" id="KW-1005">Bacterial flagellum biogenesis</keyword>
<keyword evidence="5" id="KW-0805">Transcription regulation</keyword>
<evidence type="ECO:0000256" key="3">
    <source>
        <dbReference type="ARBA" id="ARBA00022491"/>
    </source>
</evidence>
<proteinExistence type="inferred from homology"/>
<dbReference type="NCBIfam" id="TIGR03824">
    <property type="entry name" value="FlgM_jcvi"/>
    <property type="match status" value="1"/>
</dbReference>
<keyword evidence="3" id="KW-0678">Repressor</keyword>
<reference evidence="11 12" key="1">
    <citation type="journal article" date="2010" name="J. Bacteriol.">
        <title>Genome sequence of the dioxin-mineralizing bacterium Sphingomonas wittichii RW1.</title>
        <authorList>
            <person name="Miller T.R."/>
            <person name="Delcher A.L."/>
            <person name="Salzberg S.L."/>
            <person name="Saunders E."/>
            <person name="Detter J.C."/>
            <person name="Halden R.U."/>
        </authorList>
    </citation>
    <scope>NUCLEOTIDE SEQUENCE [LARGE SCALE GENOMIC DNA]</scope>
    <source>
        <strain evidence="12">DSM 6014 / CCUG 31198 / JCM 15750 / NBRC 105917 / EY 4224 / RW1</strain>
    </source>
</reference>
<evidence type="ECO:0000256" key="4">
    <source>
        <dbReference type="ARBA" id="ARBA00022795"/>
    </source>
</evidence>
<dbReference type="InterPro" id="IPR031316">
    <property type="entry name" value="FlgM_C"/>
</dbReference>
<name>A0A9J9LDA8_RHIWR</name>
<evidence type="ECO:0000256" key="9">
    <source>
        <dbReference type="SAM" id="MobiDB-lite"/>
    </source>
</evidence>
<keyword evidence="12" id="KW-1185">Reference proteome</keyword>
<evidence type="ECO:0000256" key="7">
    <source>
        <dbReference type="ARBA" id="ARBA00024739"/>
    </source>
</evidence>
<dbReference type="Pfam" id="PF04316">
    <property type="entry name" value="FlgM"/>
    <property type="match status" value="1"/>
</dbReference>
<dbReference type="Proteomes" id="UP000001989">
    <property type="component" value="Chromosome"/>
</dbReference>
<evidence type="ECO:0000313" key="11">
    <source>
        <dbReference type="EMBL" id="ABQ67640.1"/>
    </source>
</evidence>
<dbReference type="SUPFAM" id="SSF101498">
    <property type="entry name" value="Anti-sigma factor FlgM"/>
    <property type="match status" value="1"/>
</dbReference>
<protein>
    <recommendedName>
        <fullName evidence="2">Negative regulator of flagellin synthesis</fullName>
    </recommendedName>
    <alternativeName>
        <fullName evidence="8">Anti-sigma-28 factor</fullName>
    </alternativeName>
</protein>
<evidence type="ECO:0000256" key="1">
    <source>
        <dbReference type="ARBA" id="ARBA00005322"/>
    </source>
</evidence>
<evidence type="ECO:0000256" key="2">
    <source>
        <dbReference type="ARBA" id="ARBA00017823"/>
    </source>
</evidence>
<keyword evidence="6" id="KW-0804">Transcription</keyword>
<dbReference type="GO" id="GO:0045892">
    <property type="term" value="P:negative regulation of DNA-templated transcription"/>
    <property type="evidence" value="ECO:0007669"/>
    <property type="project" value="InterPro"/>
</dbReference>
<dbReference type="InterPro" id="IPR035890">
    <property type="entry name" value="Anti-sigma-28_factor_FlgM_sf"/>
</dbReference>
<gene>
    <name evidence="11" type="ordered locus">Swit_1275</name>
</gene>
<comment type="similarity">
    <text evidence="1">Belongs to the FlgM family.</text>
</comment>
<evidence type="ECO:0000256" key="8">
    <source>
        <dbReference type="ARBA" id="ARBA00030117"/>
    </source>
</evidence>
<dbReference type="OrthoDB" id="7392062at2"/>
<dbReference type="KEGG" id="swi:Swit_1275"/>
<sequence length="94" mass="9359">MVMINGVGQASPTRIGQVKDETVKPLASPAPVESTGSAPIAAPSLVAALAEAGPPVNSEKIAAIRQAIASGQYPIDAKAIAAKMIALDLPGTSK</sequence>